<dbReference type="PANTHER" id="PTHR28675">
    <property type="entry name" value="MELANOCORTIN-2 RECEPTOR ACCESSORY PROTEIN 2"/>
    <property type="match status" value="1"/>
</dbReference>
<feature type="region of interest" description="Disordered" evidence="9">
    <location>
        <begin position="198"/>
        <end position="219"/>
    </location>
</feature>
<dbReference type="GO" id="GO:0005794">
    <property type="term" value="C:Golgi apparatus"/>
    <property type="evidence" value="ECO:0007669"/>
    <property type="project" value="Ensembl"/>
</dbReference>
<dbReference type="GO" id="GO:0042594">
    <property type="term" value="P:response to starvation"/>
    <property type="evidence" value="ECO:0007669"/>
    <property type="project" value="Ensembl"/>
</dbReference>
<dbReference type="Proteomes" id="UP000264820">
    <property type="component" value="Unplaced"/>
</dbReference>
<dbReference type="STRING" id="109280.ENSHCOP00000008455"/>
<dbReference type="GeneTree" id="ENSGT00940000167806"/>
<dbReference type="Ensembl" id="ENSHCOT00000000272.1">
    <property type="protein sequence ID" value="ENSHCOP00000008455.1"/>
    <property type="gene ID" value="ENSHCOG00000010714.1"/>
</dbReference>
<sequence>DMSSHNRSQSSARRGDYVWQYEYYDDEPVSFEGLKAHRYSIVIGFWVGLAVFVIFMFFVLTMLTKTGLTHDPKAYKPYIENRNGLVNIICQKDDDSDDNNAVSRAFLAESRSYFNFYISKEGEGKRWQKPGTKQNGSQGTFNQSGGPGPAVTEQEDEDMRDRLPFDGLLADETRTDTDCDFLSHFNIPNFVTCEHNSSLGEDDPLCGPPITPDRNIPSN</sequence>
<dbReference type="GO" id="GO:0005789">
    <property type="term" value="C:endoplasmic reticulum membrane"/>
    <property type="evidence" value="ECO:0007669"/>
    <property type="project" value="UniProtKB-SubCell"/>
</dbReference>
<comment type="subcellular location">
    <subcellularLocation>
        <location evidence="1">Cell membrane</location>
        <topology evidence="1">Single-pass membrane protein</topology>
    </subcellularLocation>
    <subcellularLocation>
        <location evidence="2">Endoplasmic reticulum membrane</location>
        <topology evidence="2">Single-pass membrane protein</topology>
    </subcellularLocation>
</comment>
<evidence type="ECO:0000256" key="3">
    <source>
        <dbReference type="ARBA" id="ARBA00010063"/>
    </source>
</evidence>
<dbReference type="GO" id="GO:0031780">
    <property type="term" value="F:corticotropin hormone receptor binding"/>
    <property type="evidence" value="ECO:0007669"/>
    <property type="project" value="TreeGrafter"/>
</dbReference>
<feature type="compositionally biased region" description="Polar residues" evidence="9">
    <location>
        <begin position="131"/>
        <end position="144"/>
    </location>
</feature>
<evidence type="ECO:0000256" key="9">
    <source>
        <dbReference type="SAM" id="MobiDB-lite"/>
    </source>
</evidence>
<dbReference type="GO" id="GO:0030545">
    <property type="term" value="F:signaling receptor regulator activity"/>
    <property type="evidence" value="ECO:0007669"/>
    <property type="project" value="Ensembl"/>
</dbReference>
<feature type="transmembrane region" description="Helical" evidence="10">
    <location>
        <begin position="39"/>
        <end position="63"/>
    </location>
</feature>
<keyword evidence="12" id="KW-1185">Reference proteome</keyword>
<evidence type="ECO:0000256" key="5">
    <source>
        <dbReference type="ARBA" id="ARBA00022692"/>
    </source>
</evidence>
<dbReference type="InterPro" id="IPR028111">
    <property type="entry name" value="MRAP"/>
</dbReference>
<dbReference type="GO" id="GO:0072659">
    <property type="term" value="P:protein localization to plasma membrane"/>
    <property type="evidence" value="ECO:0007669"/>
    <property type="project" value="TreeGrafter"/>
</dbReference>
<keyword evidence="7 10" id="KW-1133">Transmembrane helix</keyword>
<evidence type="ECO:0000313" key="12">
    <source>
        <dbReference type="Proteomes" id="UP000264820"/>
    </source>
</evidence>
<evidence type="ECO:0000256" key="2">
    <source>
        <dbReference type="ARBA" id="ARBA00004389"/>
    </source>
</evidence>
<dbReference type="GO" id="GO:0048471">
    <property type="term" value="C:perinuclear region of cytoplasm"/>
    <property type="evidence" value="ECO:0007669"/>
    <property type="project" value="Ensembl"/>
</dbReference>
<name>A0A3Q2XUC7_HIPCM</name>
<dbReference type="AlphaFoldDB" id="A0A3Q2XUC7"/>
<dbReference type="PANTHER" id="PTHR28675:SF1">
    <property type="entry name" value="MELANOCORTIN-2 RECEPTOR ACCESSORY PROTEIN 2"/>
    <property type="match status" value="1"/>
</dbReference>
<dbReference type="GO" id="GO:0031781">
    <property type="term" value="F:type 3 melanocortin receptor binding"/>
    <property type="evidence" value="ECO:0007669"/>
    <property type="project" value="TreeGrafter"/>
</dbReference>
<evidence type="ECO:0000256" key="1">
    <source>
        <dbReference type="ARBA" id="ARBA00004162"/>
    </source>
</evidence>
<dbReference type="GO" id="GO:0031783">
    <property type="term" value="F:type 5 melanocortin receptor binding"/>
    <property type="evidence" value="ECO:0007669"/>
    <property type="project" value="TreeGrafter"/>
</dbReference>
<dbReference type="Pfam" id="PF15183">
    <property type="entry name" value="MRAP"/>
    <property type="match status" value="1"/>
</dbReference>
<evidence type="ECO:0000256" key="4">
    <source>
        <dbReference type="ARBA" id="ARBA00022475"/>
    </source>
</evidence>
<evidence type="ECO:0000256" key="8">
    <source>
        <dbReference type="ARBA" id="ARBA00023136"/>
    </source>
</evidence>
<accession>A0A3Q2XUC7</accession>
<protein>
    <submittedName>
        <fullName evidence="11">Melanocortin 2 receptor accessory protein 2b</fullName>
    </submittedName>
</protein>
<keyword evidence="4" id="KW-1003">Cell membrane</keyword>
<evidence type="ECO:0000313" key="11">
    <source>
        <dbReference type="Ensembl" id="ENSHCOP00000008455.1"/>
    </source>
</evidence>
<reference evidence="11" key="1">
    <citation type="submission" date="2025-08" db="UniProtKB">
        <authorList>
            <consortium name="Ensembl"/>
        </authorList>
    </citation>
    <scope>IDENTIFICATION</scope>
</reference>
<organism evidence="11 12">
    <name type="scientific">Hippocampus comes</name>
    <name type="common">Tiger tail seahorse</name>
    <dbReference type="NCBI Taxonomy" id="109280"/>
    <lineage>
        <taxon>Eukaryota</taxon>
        <taxon>Metazoa</taxon>
        <taxon>Chordata</taxon>
        <taxon>Craniata</taxon>
        <taxon>Vertebrata</taxon>
        <taxon>Euteleostomi</taxon>
        <taxon>Actinopterygii</taxon>
        <taxon>Neopterygii</taxon>
        <taxon>Teleostei</taxon>
        <taxon>Neoteleostei</taxon>
        <taxon>Acanthomorphata</taxon>
        <taxon>Syngnathiaria</taxon>
        <taxon>Syngnathiformes</taxon>
        <taxon>Syngnathoidei</taxon>
        <taxon>Syngnathidae</taxon>
        <taxon>Hippocampus</taxon>
    </lineage>
</organism>
<keyword evidence="6" id="KW-0256">Endoplasmic reticulum</keyword>
<evidence type="ECO:0000256" key="10">
    <source>
        <dbReference type="SAM" id="Phobius"/>
    </source>
</evidence>
<evidence type="ECO:0000256" key="6">
    <source>
        <dbReference type="ARBA" id="ARBA00022824"/>
    </source>
</evidence>
<reference evidence="11" key="2">
    <citation type="submission" date="2025-09" db="UniProtKB">
        <authorList>
            <consortium name="Ensembl"/>
        </authorList>
    </citation>
    <scope>IDENTIFICATION</scope>
</reference>
<feature type="region of interest" description="Disordered" evidence="9">
    <location>
        <begin position="125"/>
        <end position="157"/>
    </location>
</feature>
<dbReference type="GO" id="GO:0005886">
    <property type="term" value="C:plasma membrane"/>
    <property type="evidence" value="ECO:0007669"/>
    <property type="project" value="UniProtKB-SubCell"/>
</dbReference>
<evidence type="ECO:0000256" key="7">
    <source>
        <dbReference type="ARBA" id="ARBA00022989"/>
    </source>
</evidence>
<dbReference type="GO" id="GO:0006112">
    <property type="term" value="P:energy reserve metabolic process"/>
    <property type="evidence" value="ECO:0007669"/>
    <property type="project" value="Ensembl"/>
</dbReference>
<dbReference type="GO" id="GO:0070996">
    <property type="term" value="F:type 1 melanocortin receptor binding"/>
    <property type="evidence" value="ECO:0007669"/>
    <property type="project" value="TreeGrafter"/>
</dbReference>
<proteinExistence type="inferred from homology"/>
<keyword evidence="5 10" id="KW-0812">Transmembrane</keyword>
<dbReference type="GO" id="GO:0097009">
    <property type="term" value="P:energy homeostasis"/>
    <property type="evidence" value="ECO:0007669"/>
    <property type="project" value="Ensembl"/>
</dbReference>
<keyword evidence="8 10" id="KW-0472">Membrane</keyword>
<dbReference type="GO" id="GO:0031782">
    <property type="term" value="F:type 4 melanocortin receptor binding"/>
    <property type="evidence" value="ECO:0007669"/>
    <property type="project" value="Ensembl"/>
</dbReference>
<dbReference type="GO" id="GO:0106071">
    <property type="term" value="P:positive regulation of adenylate cyclase-activating G protein-coupled receptor signaling pathway"/>
    <property type="evidence" value="ECO:0007669"/>
    <property type="project" value="Ensembl"/>
</dbReference>
<comment type="similarity">
    <text evidence="3">Belongs to the MRAP family.</text>
</comment>